<comment type="caution">
    <text evidence="2">The sequence shown here is derived from an EMBL/GenBank/DDBJ whole genome shotgun (WGS) entry which is preliminary data.</text>
</comment>
<sequence>MRCLTLAKALTKKGAECHFVCRKLNGNLISLIQQTGFHTFFLPEMINSEKEDATETLALLQENYQLLILDHYHLGMTYCQLMRQRCHKIMVIDDLANRMHDCDVLLDQNLLPDAESRYEKWVPNHCKQLLGPKFALLRDEFYQLHTSIEPNHILISFGGSDEQNLTALAIEAISNLKFSKITADIVLGMNNPWRFDIEQRCKKQANLTLHIQTDAMAPLMQKAQLMLGAGGATHWERCISGLPALVVIVAENQQATTEYLDKIGACICLGKTTDITVERLSKQLYKYLSEPKLLRNISQTAASIVPLNAGTPLVIEQIVAITED</sequence>
<protein>
    <submittedName>
        <fullName evidence="2">UDP-2,4-diacetamido-2,4, 6-trideoxy-beta-L-altropyranose hydrolase</fullName>
    </submittedName>
</protein>
<dbReference type="InterPro" id="IPR020023">
    <property type="entry name" value="PseG"/>
</dbReference>
<dbReference type="NCBIfam" id="TIGR03590">
    <property type="entry name" value="PseG"/>
    <property type="match status" value="1"/>
</dbReference>
<dbReference type="Pfam" id="PF04101">
    <property type="entry name" value="Glyco_tran_28_C"/>
    <property type="match status" value="1"/>
</dbReference>
<feature type="domain" description="Glycosyl transferase family 28 C-terminal" evidence="1">
    <location>
        <begin position="157"/>
        <end position="299"/>
    </location>
</feature>
<organism evidence="2 3">
    <name type="scientific">Alishewanella longhuensis</name>
    <dbReference type="NCBI Taxonomy" id="1091037"/>
    <lineage>
        <taxon>Bacteria</taxon>
        <taxon>Pseudomonadati</taxon>
        <taxon>Pseudomonadota</taxon>
        <taxon>Gammaproteobacteria</taxon>
        <taxon>Alteromonadales</taxon>
        <taxon>Alteromonadaceae</taxon>
        <taxon>Alishewanella</taxon>
    </lineage>
</organism>
<dbReference type="InterPro" id="IPR007235">
    <property type="entry name" value="Glyco_trans_28_C"/>
</dbReference>
<dbReference type="EMBL" id="BNAO01000004">
    <property type="protein sequence ID" value="GHG69411.1"/>
    <property type="molecule type" value="Genomic_DNA"/>
</dbReference>
<accession>A0ABQ3L0V2</accession>
<proteinExistence type="predicted"/>
<dbReference type="Proteomes" id="UP000659697">
    <property type="component" value="Unassembled WGS sequence"/>
</dbReference>
<dbReference type="GO" id="GO:0016787">
    <property type="term" value="F:hydrolase activity"/>
    <property type="evidence" value="ECO:0007669"/>
    <property type="project" value="UniProtKB-KW"/>
</dbReference>
<name>A0ABQ3L0V2_9ALTE</name>
<evidence type="ECO:0000313" key="2">
    <source>
        <dbReference type="EMBL" id="GHG69411.1"/>
    </source>
</evidence>
<gene>
    <name evidence="2" type="primary">rkpO</name>
    <name evidence="2" type="ORF">GCM10010919_19330</name>
</gene>
<reference evidence="3" key="1">
    <citation type="journal article" date="2019" name="Int. J. Syst. Evol. Microbiol.">
        <title>The Global Catalogue of Microorganisms (GCM) 10K type strain sequencing project: providing services to taxonomists for standard genome sequencing and annotation.</title>
        <authorList>
            <consortium name="The Broad Institute Genomics Platform"/>
            <consortium name="The Broad Institute Genome Sequencing Center for Infectious Disease"/>
            <person name="Wu L."/>
            <person name="Ma J."/>
        </authorList>
    </citation>
    <scope>NUCLEOTIDE SEQUENCE [LARGE SCALE GENOMIC DNA]</scope>
    <source>
        <strain evidence="3">CGMCC 1.7003</strain>
    </source>
</reference>
<evidence type="ECO:0000259" key="1">
    <source>
        <dbReference type="Pfam" id="PF04101"/>
    </source>
</evidence>
<dbReference type="Gene3D" id="3.40.50.2000">
    <property type="entry name" value="Glycogen Phosphorylase B"/>
    <property type="match status" value="1"/>
</dbReference>
<keyword evidence="2" id="KW-0378">Hydrolase</keyword>
<dbReference type="Gene3D" id="3.40.50.11190">
    <property type="match status" value="1"/>
</dbReference>
<keyword evidence="3" id="KW-1185">Reference proteome</keyword>
<dbReference type="SUPFAM" id="SSF53756">
    <property type="entry name" value="UDP-Glycosyltransferase/glycogen phosphorylase"/>
    <property type="match status" value="1"/>
</dbReference>
<evidence type="ECO:0000313" key="3">
    <source>
        <dbReference type="Proteomes" id="UP000659697"/>
    </source>
</evidence>